<keyword evidence="1" id="KW-0238">DNA-binding</keyword>
<gene>
    <name evidence="5" type="ORF">PMC74_25665</name>
</gene>
<dbReference type="Pfam" id="PF07508">
    <property type="entry name" value="Recombinase"/>
    <property type="match status" value="1"/>
</dbReference>
<dbReference type="PANTHER" id="PTHR30461:SF2">
    <property type="entry name" value="SERINE RECOMBINASE PINE-RELATED"/>
    <property type="match status" value="1"/>
</dbReference>
<feature type="coiled-coil region" evidence="3">
    <location>
        <begin position="421"/>
        <end position="485"/>
    </location>
</feature>
<dbReference type="SMART" id="SM00857">
    <property type="entry name" value="Resolvase"/>
    <property type="match status" value="1"/>
</dbReference>
<proteinExistence type="predicted"/>
<dbReference type="InterPro" id="IPR038109">
    <property type="entry name" value="DNA_bind_recomb_sf"/>
</dbReference>
<protein>
    <submittedName>
        <fullName evidence="5">Recombinase family protein</fullName>
    </submittedName>
</protein>
<sequence>MPKIWPYIRFSSEEQKKGDSLRRQQDLIDKFAARPEIVAEGATIDTSLDLNDLGVSGYTGKNLLQGRFKTFLDAVDSGIVKPGDYLAVEALNRVTRLNPRASLPILLGLLEKGVRIAITDSSLIYTNTGDITQLYIAIGELQRGYSESQEKGRRVREAWDDKKKRAFATGEIATSRLPLWLRAVKTTEKGMVIRTVEVIPERVAVVKEIYRLSDTNVGAIATARILTEKGIPTFTRENGRKNPNYGDFWQPSYVKKILDNRAVMGHYQPMTWEKLPDNRRRRINHGPEIENYFPEVIEPELFRRVQEKRKGRAIEGQGNKGKKFSNLFTKIAHCSKCGATASHVNKGSNPRKGGRYLVCYRARHGECSYNAWRYDEVETAILKFLAEADIKSIIQDDSRADDLINKKYEVDAQISDIQEMLDAFKADFKRLKGRVTDVERELAIENEQLIEVLKSKAEKLEQEIFNAFEQQKADIEKDIQVLRNLSHTEDETTVFEIRSKINERLKLIVKDIVIDFQEKIVEIQFRNGNVRYLSEKASITYSEPTQKDLEDREMMDEVWASMSENERQQVIDHSIPVEIANDPHLLVKFFES</sequence>
<dbReference type="RefSeq" id="WP_162525052.1">
    <property type="nucleotide sequence ID" value="NZ_CP116669.1"/>
</dbReference>
<keyword evidence="2" id="KW-0233">DNA recombination</keyword>
<keyword evidence="3" id="KW-0175">Coiled coil</keyword>
<dbReference type="Proteomes" id="UP001214301">
    <property type="component" value="Chromosome"/>
</dbReference>
<keyword evidence="6" id="KW-1185">Reference proteome</keyword>
<evidence type="ECO:0000256" key="1">
    <source>
        <dbReference type="ARBA" id="ARBA00023125"/>
    </source>
</evidence>
<dbReference type="Gene3D" id="3.90.1750.20">
    <property type="entry name" value="Putative Large Serine Recombinase, Chain B, Domain 2"/>
    <property type="match status" value="1"/>
</dbReference>
<dbReference type="InterPro" id="IPR025827">
    <property type="entry name" value="Zn_ribbon_recom_dom"/>
</dbReference>
<evidence type="ECO:0000256" key="3">
    <source>
        <dbReference type="SAM" id="Coils"/>
    </source>
</evidence>
<evidence type="ECO:0000259" key="4">
    <source>
        <dbReference type="SMART" id="SM00857"/>
    </source>
</evidence>
<dbReference type="InterPro" id="IPR036162">
    <property type="entry name" value="Resolvase-like_N_sf"/>
</dbReference>
<dbReference type="Pfam" id="PF00239">
    <property type="entry name" value="Resolvase"/>
    <property type="match status" value="1"/>
</dbReference>
<dbReference type="SUPFAM" id="SSF53041">
    <property type="entry name" value="Resolvase-like"/>
    <property type="match status" value="1"/>
</dbReference>
<dbReference type="CDD" id="cd00338">
    <property type="entry name" value="Ser_Recombinase"/>
    <property type="match status" value="1"/>
</dbReference>
<evidence type="ECO:0000256" key="2">
    <source>
        <dbReference type="ARBA" id="ARBA00023172"/>
    </source>
</evidence>
<dbReference type="EMBL" id="CP116669">
    <property type="protein sequence ID" value="WCI00097.1"/>
    <property type="molecule type" value="Genomic_DNA"/>
</dbReference>
<dbReference type="Pfam" id="PF13408">
    <property type="entry name" value="Zn_ribbon_recom"/>
    <property type="match status" value="1"/>
</dbReference>
<evidence type="ECO:0000313" key="5">
    <source>
        <dbReference type="EMBL" id="WCI00097.1"/>
    </source>
</evidence>
<evidence type="ECO:0000313" key="6">
    <source>
        <dbReference type="Proteomes" id="UP001214301"/>
    </source>
</evidence>
<dbReference type="Gene3D" id="3.40.50.1390">
    <property type="entry name" value="Resolvase, N-terminal catalytic domain"/>
    <property type="match status" value="1"/>
</dbReference>
<accession>A0ABY7R980</accession>
<dbReference type="PANTHER" id="PTHR30461">
    <property type="entry name" value="DNA-INVERTASE FROM LAMBDOID PROPHAGE"/>
    <property type="match status" value="1"/>
</dbReference>
<organism evidence="5 6">
    <name type="scientific">Pseudomonas capeferrum</name>
    <dbReference type="NCBI Taxonomy" id="1495066"/>
    <lineage>
        <taxon>Bacteria</taxon>
        <taxon>Pseudomonadati</taxon>
        <taxon>Pseudomonadota</taxon>
        <taxon>Gammaproteobacteria</taxon>
        <taxon>Pseudomonadales</taxon>
        <taxon>Pseudomonadaceae</taxon>
        <taxon>Pseudomonas</taxon>
    </lineage>
</organism>
<feature type="domain" description="Resolvase/invertase-type recombinase catalytic" evidence="4">
    <location>
        <begin position="4"/>
        <end position="168"/>
    </location>
</feature>
<name>A0ABY7R980_9PSED</name>
<reference evidence="5 6" key="1">
    <citation type="journal article" date="2020" name="Front. Microbiol.">
        <title>Toward Biorecycling: Isolation of a Soil Bacterium That Grows on a Polyurethane Oligomer and Monomer.</title>
        <authorList>
            <person name="Espinosa M.J.C."/>
            <person name="Blanco A.C."/>
            <person name="Schmidgall T."/>
            <person name="Atanasoff-Kardjalieff A.K."/>
            <person name="Kappelmeyer U."/>
            <person name="Tischler D."/>
            <person name="Pieper D.H."/>
            <person name="Heipieper H.J."/>
            <person name="Eberlein C."/>
        </authorList>
    </citation>
    <scope>NUCLEOTIDE SEQUENCE [LARGE SCALE GENOMIC DNA]</scope>
    <source>
        <strain evidence="5 6">TDA1</strain>
    </source>
</reference>
<dbReference type="InterPro" id="IPR011109">
    <property type="entry name" value="DNA_bind_recombinase_dom"/>
</dbReference>
<dbReference type="InterPro" id="IPR050639">
    <property type="entry name" value="SSR_resolvase"/>
</dbReference>
<dbReference type="InterPro" id="IPR006119">
    <property type="entry name" value="Resolv_N"/>
</dbReference>